<proteinExistence type="predicted"/>
<name>A0A1M5G9P7_STRHI</name>
<evidence type="ECO:0000313" key="3">
    <source>
        <dbReference type="Proteomes" id="UP000184501"/>
    </source>
</evidence>
<dbReference type="AlphaFoldDB" id="A0A1M5G9P7"/>
<organism evidence="2 3">
    <name type="scientific">Streptoalloteichus hindustanus</name>
    <dbReference type="NCBI Taxonomy" id="2017"/>
    <lineage>
        <taxon>Bacteria</taxon>
        <taxon>Bacillati</taxon>
        <taxon>Actinomycetota</taxon>
        <taxon>Actinomycetes</taxon>
        <taxon>Pseudonocardiales</taxon>
        <taxon>Pseudonocardiaceae</taxon>
        <taxon>Streptoalloteichus</taxon>
    </lineage>
</organism>
<dbReference type="EMBL" id="FQVN01000006">
    <property type="protein sequence ID" value="SHG00436.1"/>
    <property type="molecule type" value="Genomic_DNA"/>
</dbReference>
<evidence type="ECO:0000256" key="1">
    <source>
        <dbReference type="SAM" id="Phobius"/>
    </source>
</evidence>
<evidence type="ECO:0000313" key="2">
    <source>
        <dbReference type="EMBL" id="SHG00436.1"/>
    </source>
</evidence>
<keyword evidence="3" id="KW-1185">Reference proteome</keyword>
<accession>A0A1M5G9P7</accession>
<dbReference type="Proteomes" id="UP000184501">
    <property type="component" value="Unassembled WGS sequence"/>
</dbReference>
<sequence>MRTWLALPVLFVAAVLGLVSVPMLVLDHAVELYGAVFGAAVAIGFATSDEIAWRAEWQRNWLRWLYLAGLGAVGVSLDGVTLPAPVVAVVGLPSAAVLTVLVRRLQRTSCVRPYRL</sequence>
<feature type="transmembrane region" description="Helical" evidence="1">
    <location>
        <begin position="83"/>
        <end position="102"/>
    </location>
</feature>
<keyword evidence="1" id="KW-0812">Transmembrane</keyword>
<protein>
    <submittedName>
        <fullName evidence="2">Uncharacterized protein</fullName>
    </submittedName>
</protein>
<keyword evidence="1" id="KW-1133">Transmembrane helix</keyword>
<keyword evidence="1" id="KW-0472">Membrane</keyword>
<gene>
    <name evidence="2" type="ORF">SAMN05444320_10629</name>
</gene>
<feature type="transmembrane region" description="Helical" evidence="1">
    <location>
        <begin position="30"/>
        <end position="48"/>
    </location>
</feature>
<dbReference type="RefSeq" id="WP_143174253.1">
    <property type="nucleotide sequence ID" value="NZ_FQVN01000006.1"/>
</dbReference>
<reference evidence="2 3" key="1">
    <citation type="submission" date="2016-11" db="EMBL/GenBank/DDBJ databases">
        <authorList>
            <person name="Jaros S."/>
            <person name="Januszkiewicz K."/>
            <person name="Wedrychowicz H."/>
        </authorList>
    </citation>
    <scope>NUCLEOTIDE SEQUENCE [LARGE SCALE GENOMIC DNA]</scope>
    <source>
        <strain evidence="2 3">DSM 44523</strain>
    </source>
</reference>